<dbReference type="AlphaFoldDB" id="A0A8H7AU60"/>
<organism evidence="1 2">
    <name type="scientific">Endocarpon pusillum</name>
    <dbReference type="NCBI Taxonomy" id="364733"/>
    <lineage>
        <taxon>Eukaryota</taxon>
        <taxon>Fungi</taxon>
        <taxon>Dikarya</taxon>
        <taxon>Ascomycota</taxon>
        <taxon>Pezizomycotina</taxon>
        <taxon>Eurotiomycetes</taxon>
        <taxon>Chaetothyriomycetidae</taxon>
        <taxon>Verrucariales</taxon>
        <taxon>Verrucariaceae</taxon>
        <taxon>Endocarpon</taxon>
    </lineage>
</organism>
<protein>
    <submittedName>
        <fullName evidence="1">Uncharacterized protein</fullName>
    </submittedName>
</protein>
<proteinExistence type="predicted"/>
<evidence type="ECO:0000313" key="2">
    <source>
        <dbReference type="Proteomes" id="UP000606974"/>
    </source>
</evidence>
<accession>A0A8H7AU60</accession>
<name>A0A8H7AU60_9EURO</name>
<dbReference type="EMBL" id="JAACFV010000001">
    <property type="protein sequence ID" value="KAF7514454.1"/>
    <property type="molecule type" value="Genomic_DNA"/>
</dbReference>
<dbReference type="Proteomes" id="UP000606974">
    <property type="component" value="Unassembled WGS sequence"/>
</dbReference>
<reference evidence="1" key="1">
    <citation type="submission" date="2020-02" db="EMBL/GenBank/DDBJ databases">
        <authorList>
            <person name="Palmer J.M."/>
        </authorList>
    </citation>
    <scope>NUCLEOTIDE SEQUENCE</scope>
    <source>
        <strain evidence="1">EPUS1.4</strain>
        <tissue evidence="1">Thallus</tissue>
    </source>
</reference>
<comment type="caution">
    <text evidence="1">The sequence shown here is derived from an EMBL/GenBank/DDBJ whole genome shotgun (WGS) entry which is preliminary data.</text>
</comment>
<gene>
    <name evidence="1" type="ORF">GJ744_000224</name>
</gene>
<keyword evidence="2" id="KW-1185">Reference proteome</keyword>
<sequence>MIISKQKPGRINDPRLLAGSPATHYCKPAPFPDSTGICDSKAHDTSLYKRTSSAELFDSNAQCRCKDHAHPLTRRDLEGKRREADALFETFHDWNKGWRDDEK</sequence>
<evidence type="ECO:0000313" key="1">
    <source>
        <dbReference type="EMBL" id="KAF7514454.1"/>
    </source>
</evidence>